<dbReference type="RefSeq" id="XP_003026948.1">
    <property type="nucleotide sequence ID" value="XM_003026902.1"/>
</dbReference>
<dbReference type="PANTHER" id="PTHR45648:SF22">
    <property type="entry name" value="GDSL LIPASE_ACYLHYDROLASE FAMILY PROTEIN (AFU_ORTHOLOGUE AFUA_4G14700)"/>
    <property type="match status" value="1"/>
</dbReference>
<feature type="signal peptide" evidence="2">
    <location>
        <begin position="1"/>
        <end position="23"/>
    </location>
</feature>
<protein>
    <recommendedName>
        <fullName evidence="5">Carbohydrate esterase family 16 protein</fullName>
    </recommendedName>
</protein>
<sequence length="339" mass="36814">MLAMLSSLAVSGAFLCLARPSLASLSPNTITNLVTFGDSYTDVQNVGDGGIAWPEYAVQYASDASNSTVTLYPFARSGATCSNKITYRPFPSLFESQLPAYYAGLDNGTVPSDVDAEKTLFTLWIGTNDVGSNALLTGPTRLEDKSSNSTVPSDATIVDTVGCAVDWVQELYDHGARNFLFQNMIPLETVPTYSPNAYPTKFWTAPKNATEWSVFMRELTTSGNKIAELLLKQLAPKLDGAHVGLFDSHSLFADMYANPADYLNGTAPFNVTGAVHACVFEVGESTSDPGDCTTVEGTDRDSYLWFDELHPSEQADREVAKQISEVILGEENKWTTWLS</sequence>
<name>D8QJ85_SCHCM</name>
<dbReference type="Gene3D" id="3.40.50.1110">
    <property type="entry name" value="SGNH hydrolase"/>
    <property type="match status" value="1"/>
</dbReference>
<keyword evidence="4" id="KW-1185">Reference proteome</keyword>
<dbReference type="eggNOG" id="ENOG502RY46">
    <property type="taxonomic scope" value="Eukaryota"/>
</dbReference>
<evidence type="ECO:0000313" key="3">
    <source>
        <dbReference type="EMBL" id="EFI92045.1"/>
    </source>
</evidence>
<dbReference type="Pfam" id="PF00657">
    <property type="entry name" value="Lipase_GDSL"/>
    <property type="match status" value="1"/>
</dbReference>
<dbReference type="STRING" id="578458.D8QJ85"/>
<dbReference type="EMBL" id="GL377314">
    <property type="protein sequence ID" value="EFI92045.1"/>
    <property type="molecule type" value="Genomic_DNA"/>
</dbReference>
<keyword evidence="1" id="KW-0378">Hydrolase</keyword>
<evidence type="ECO:0000313" key="4">
    <source>
        <dbReference type="Proteomes" id="UP000007431"/>
    </source>
</evidence>
<dbReference type="OMA" id="KYFVIMN"/>
<dbReference type="VEuPathDB" id="FungiDB:SCHCODRAFT_02641759"/>
<dbReference type="GeneID" id="9593137"/>
<accession>D8QJ85</accession>
<evidence type="ECO:0000256" key="1">
    <source>
        <dbReference type="ARBA" id="ARBA00022801"/>
    </source>
</evidence>
<dbReference type="KEGG" id="scm:SCHCO_02641759"/>
<evidence type="ECO:0008006" key="5">
    <source>
        <dbReference type="Google" id="ProtNLM"/>
    </source>
</evidence>
<dbReference type="GO" id="GO:0016788">
    <property type="term" value="F:hydrolase activity, acting on ester bonds"/>
    <property type="evidence" value="ECO:0007669"/>
    <property type="project" value="InterPro"/>
</dbReference>
<dbReference type="OrthoDB" id="1600564at2759"/>
<dbReference type="InterPro" id="IPR051058">
    <property type="entry name" value="GDSL_Est/Lipase"/>
</dbReference>
<organism evidence="4">
    <name type="scientific">Schizophyllum commune (strain H4-8 / FGSC 9210)</name>
    <name type="common">Split gill fungus</name>
    <dbReference type="NCBI Taxonomy" id="578458"/>
    <lineage>
        <taxon>Eukaryota</taxon>
        <taxon>Fungi</taxon>
        <taxon>Dikarya</taxon>
        <taxon>Basidiomycota</taxon>
        <taxon>Agaricomycotina</taxon>
        <taxon>Agaricomycetes</taxon>
        <taxon>Agaricomycetidae</taxon>
        <taxon>Agaricales</taxon>
        <taxon>Schizophyllaceae</taxon>
        <taxon>Schizophyllum</taxon>
    </lineage>
</organism>
<dbReference type="AlphaFoldDB" id="D8QJ85"/>
<dbReference type="SUPFAM" id="SSF52266">
    <property type="entry name" value="SGNH hydrolase"/>
    <property type="match status" value="1"/>
</dbReference>
<evidence type="ECO:0000256" key="2">
    <source>
        <dbReference type="SAM" id="SignalP"/>
    </source>
</evidence>
<proteinExistence type="predicted"/>
<reference evidence="3 4" key="1">
    <citation type="journal article" date="2010" name="Nat. Biotechnol.">
        <title>Genome sequence of the model mushroom Schizophyllum commune.</title>
        <authorList>
            <person name="Ohm R.A."/>
            <person name="de Jong J.F."/>
            <person name="Lugones L.G."/>
            <person name="Aerts A."/>
            <person name="Kothe E."/>
            <person name="Stajich J.E."/>
            <person name="de Vries R.P."/>
            <person name="Record E."/>
            <person name="Levasseur A."/>
            <person name="Baker S.E."/>
            <person name="Bartholomew K.A."/>
            <person name="Coutinho P.M."/>
            <person name="Erdmann S."/>
            <person name="Fowler T.J."/>
            <person name="Gathman A.C."/>
            <person name="Lombard V."/>
            <person name="Henrissat B."/>
            <person name="Knabe N."/>
            <person name="Kuees U."/>
            <person name="Lilly W.W."/>
            <person name="Lindquist E."/>
            <person name="Lucas S."/>
            <person name="Magnuson J.K."/>
            <person name="Piumi F."/>
            <person name="Raudaskoski M."/>
            <person name="Salamov A."/>
            <person name="Schmutz J."/>
            <person name="Schwarze F.W.M.R."/>
            <person name="vanKuyk P.A."/>
            <person name="Horton J.S."/>
            <person name="Grigoriev I.V."/>
            <person name="Woesten H.A.B."/>
        </authorList>
    </citation>
    <scope>NUCLEOTIDE SEQUENCE [LARGE SCALE GENOMIC DNA]</scope>
    <source>
        <strain evidence="4">H4-8 / FGSC 9210</strain>
    </source>
</reference>
<gene>
    <name evidence="3" type="ORF">SCHCODRAFT_70926</name>
</gene>
<feature type="chain" id="PRO_5003120899" description="Carbohydrate esterase family 16 protein" evidence="2">
    <location>
        <begin position="24"/>
        <end position="339"/>
    </location>
</feature>
<dbReference type="HOGENOM" id="CLU_015101_1_0_1"/>
<dbReference type="InParanoid" id="D8QJ85"/>
<keyword evidence="2" id="KW-0732">Signal</keyword>
<dbReference type="Proteomes" id="UP000007431">
    <property type="component" value="Unassembled WGS sequence"/>
</dbReference>
<dbReference type="InterPro" id="IPR001087">
    <property type="entry name" value="GDSL"/>
</dbReference>
<dbReference type="PANTHER" id="PTHR45648">
    <property type="entry name" value="GDSL LIPASE/ACYLHYDROLASE FAMILY PROTEIN (AFU_ORTHOLOGUE AFUA_4G14700)"/>
    <property type="match status" value="1"/>
</dbReference>
<dbReference type="InterPro" id="IPR036514">
    <property type="entry name" value="SGNH_hydro_sf"/>
</dbReference>